<dbReference type="Pfam" id="PF10442">
    <property type="entry name" value="FIST_C"/>
    <property type="match status" value="1"/>
</dbReference>
<accession>A0A1J0GJ94</accession>
<dbReference type="SMART" id="SM01204">
    <property type="entry name" value="FIST_C"/>
    <property type="match status" value="1"/>
</dbReference>
<feature type="domain" description="FIST" evidence="1">
    <location>
        <begin position="36"/>
        <end position="230"/>
    </location>
</feature>
<dbReference type="KEGG" id="ceu:A7L45_16015"/>
<evidence type="ECO:0000313" key="4">
    <source>
        <dbReference type="Proteomes" id="UP000182569"/>
    </source>
</evidence>
<dbReference type="RefSeq" id="WP_071613767.1">
    <property type="nucleotide sequence ID" value="NZ_CP015756.1"/>
</dbReference>
<organism evidence="3 4">
    <name type="scientific">Clostridium estertheticum subsp. estertheticum</name>
    <dbReference type="NCBI Taxonomy" id="1552"/>
    <lineage>
        <taxon>Bacteria</taxon>
        <taxon>Bacillati</taxon>
        <taxon>Bacillota</taxon>
        <taxon>Clostridia</taxon>
        <taxon>Eubacteriales</taxon>
        <taxon>Clostridiaceae</taxon>
        <taxon>Clostridium</taxon>
    </lineage>
</organism>
<protein>
    <recommendedName>
        <fullName evidence="5">Histidine kinase</fullName>
    </recommendedName>
</protein>
<dbReference type="STRING" id="1552.A7L45_16015"/>
<dbReference type="PANTHER" id="PTHR40252">
    <property type="entry name" value="BLR0328 PROTEIN"/>
    <property type="match status" value="1"/>
</dbReference>
<dbReference type="Proteomes" id="UP000182569">
    <property type="component" value="Chromosome"/>
</dbReference>
<dbReference type="SMART" id="SM00897">
    <property type="entry name" value="FIST"/>
    <property type="match status" value="1"/>
</dbReference>
<reference evidence="4" key="1">
    <citation type="journal article" date="2016" name="Front. Microbiol.">
        <title>Complete Genome Sequence of Clostridium estertheticum DSM 8809, a Microbe Identified in Spoiled Vacuum Packed Beef.</title>
        <authorList>
            <person name="Yu Z."/>
            <person name="Gunn L."/>
            <person name="Brennan E."/>
            <person name="Reid R."/>
            <person name="Wall P.G."/>
            <person name="Gaora O.P."/>
            <person name="Hurley D."/>
            <person name="Bolton D."/>
            <person name="Fanning S."/>
        </authorList>
    </citation>
    <scope>NUCLEOTIDE SEQUENCE [LARGE SCALE GENOMIC DNA]</scope>
    <source>
        <strain evidence="4">DSM 8809</strain>
    </source>
</reference>
<evidence type="ECO:0000313" key="3">
    <source>
        <dbReference type="EMBL" id="APC41474.1"/>
    </source>
</evidence>
<feature type="domain" description="FIST C-domain" evidence="2">
    <location>
        <begin position="231"/>
        <end position="368"/>
    </location>
</feature>
<dbReference type="OrthoDB" id="9807794at2"/>
<evidence type="ECO:0000259" key="2">
    <source>
        <dbReference type="SMART" id="SM01204"/>
    </source>
</evidence>
<dbReference type="AlphaFoldDB" id="A0A1J0GJ94"/>
<sequence>MKKDFFVAIAHSIELDSFLAVKELIEDCELQLDKHHPTAGILYASIDVDHQLVLDKIYEKWPELQLIGCTTDGEFSSECEYVEDSLVLTLFISEEIKIVSGFINNTAIDMRKECSQVLSESITRLGQNPNLCILFSDVIKTSGETVMQQLTTVTEGKLPIVGGISADSWRFTDSKQFYNKASSQNISPFLLLAGSFDISFGMDSGWHPVGDVGTITRSHGNVIYEIDHKPALEFYSNILGQNVKATLELPIAVYDDKGDFCFMRTSFENYDDNIGSITYLGNVPVGYKVRITMVNRESILAGAKSSINHAISTFSSNKLPVIALCFSCSARRVLLGTRTKEECQILQEKIGESVKFVGFYSYGEFCPNLNKLTNKFHNETFVTVLLG</sequence>
<proteinExistence type="predicted"/>
<evidence type="ECO:0008006" key="5">
    <source>
        <dbReference type="Google" id="ProtNLM"/>
    </source>
</evidence>
<evidence type="ECO:0000259" key="1">
    <source>
        <dbReference type="SMART" id="SM00897"/>
    </source>
</evidence>
<dbReference type="InterPro" id="IPR019494">
    <property type="entry name" value="FIST_C"/>
</dbReference>
<dbReference type="EMBL" id="CP015756">
    <property type="protein sequence ID" value="APC41474.1"/>
    <property type="molecule type" value="Genomic_DNA"/>
</dbReference>
<dbReference type="PANTHER" id="PTHR40252:SF2">
    <property type="entry name" value="BLR0328 PROTEIN"/>
    <property type="match status" value="1"/>
</dbReference>
<dbReference type="InterPro" id="IPR013702">
    <property type="entry name" value="FIST_domain_N"/>
</dbReference>
<dbReference type="Pfam" id="PF08495">
    <property type="entry name" value="FIST"/>
    <property type="match status" value="1"/>
</dbReference>
<keyword evidence="4" id="KW-1185">Reference proteome</keyword>
<gene>
    <name evidence="3" type="ORF">A7L45_16015</name>
</gene>
<name>A0A1J0GJ94_9CLOT</name>